<keyword evidence="2" id="KW-1133">Transmembrane helix</keyword>
<accession>A0A976NZK3</accession>
<feature type="transmembrane region" description="Helical" evidence="2">
    <location>
        <begin position="43"/>
        <end position="61"/>
    </location>
</feature>
<dbReference type="InterPro" id="IPR007788">
    <property type="entry name" value="QCT"/>
</dbReference>
<evidence type="ECO:0000313" key="4">
    <source>
        <dbReference type="Proteomes" id="UP000294530"/>
    </source>
</evidence>
<name>A0A976NZK3_BRELC</name>
<gene>
    <name evidence="3" type="ORF">CCR75_002970</name>
</gene>
<keyword evidence="4" id="KW-1185">Reference proteome</keyword>
<sequence>MAGNQVKGHLKRRDGWTTLAADGKSHATIKKISQKKVRMLPRLLVRAGVIGFIVAIVTLLIKRQQENTQPPSPHKEARLESSAPRQTAVKPTVQILGKYPHDTTAFTQGFTILNRGSATFFVESTGLYGQSALRLVAPDTGKVLKQFKLPENLFGEGVTFGSKDELVMLTWKSKTGLVFDLQKNEDGKTDGFILKREFTFDTTTSEGWGITFDGENYVVSDGSWTLIFWDPMTMKEVRRIDVTTRSGVQKIAHINELEYAKGFIYANVWYQPYIVKIDPVTGIVITVFNLSNVIADAGVDVNAGAVLNGIIYNEVEDVFYITGKLWKNVYKVHLIDSGQ</sequence>
<protein>
    <recommendedName>
        <fullName evidence="5">Glutaminyl-peptide cyclotransferase</fullName>
    </recommendedName>
</protein>
<evidence type="ECO:0008006" key="5">
    <source>
        <dbReference type="Google" id="ProtNLM"/>
    </source>
</evidence>
<dbReference type="PANTHER" id="PTHR31270">
    <property type="entry name" value="GLUTAMINYL-PEPTIDE CYCLOTRANSFERASE"/>
    <property type="match status" value="1"/>
</dbReference>
<dbReference type="EMBL" id="SHOA02000028">
    <property type="protein sequence ID" value="TDH73898.1"/>
    <property type="molecule type" value="Genomic_DNA"/>
</dbReference>
<keyword evidence="2" id="KW-0812">Transmembrane</keyword>
<dbReference type="AlphaFoldDB" id="A0A976NZK3"/>
<dbReference type="Proteomes" id="UP000294530">
    <property type="component" value="Unassembled WGS sequence"/>
</dbReference>
<dbReference type="Gene3D" id="2.130.10.10">
    <property type="entry name" value="YVTN repeat-like/Quinoprotein amine dehydrogenase"/>
    <property type="match status" value="1"/>
</dbReference>
<comment type="caution">
    <text evidence="3">The sequence shown here is derived from an EMBL/GenBank/DDBJ whole genome shotgun (WGS) entry which is preliminary data.</text>
</comment>
<feature type="region of interest" description="Disordered" evidence="1">
    <location>
        <begin position="65"/>
        <end position="87"/>
    </location>
</feature>
<dbReference type="GO" id="GO:0016603">
    <property type="term" value="F:glutaminyl-peptide cyclotransferase activity"/>
    <property type="evidence" value="ECO:0007669"/>
    <property type="project" value="InterPro"/>
</dbReference>
<dbReference type="SUPFAM" id="SSF63825">
    <property type="entry name" value="YWTD domain"/>
    <property type="match status" value="1"/>
</dbReference>
<dbReference type="OrthoDB" id="409395at2759"/>
<organism evidence="3 4">
    <name type="scientific">Bremia lactucae</name>
    <name type="common">Lettuce downy mildew</name>
    <dbReference type="NCBI Taxonomy" id="4779"/>
    <lineage>
        <taxon>Eukaryota</taxon>
        <taxon>Sar</taxon>
        <taxon>Stramenopiles</taxon>
        <taxon>Oomycota</taxon>
        <taxon>Peronosporomycetes</taxon>
        <taxon>Peronosporales</taxon>
        <taxon>Peronosporaceae</taxon>
        <taxon>Bremia</taxon>
    </lineage>
</organism>
<dbReference type="InterPro" id="IPR015943">
    <property type="entry name" value="WD40/YVTN_repeat-like_dom_sf"/>
</dbReference>
<dbReference type="PANTHER" id="PTHR31270:SF1">
    <property type="entry name" value="GLUTAMINYL-PEPTIDE CYCLOTRANSFERASE"/>
    <property type="match status" value="1"/>
</dbReference>
<dbReference type="RefSeq" id="XP_067823396.1">
    <property type="nucleotide sequence ID" value="XM_067961067.1"/>
</dbReference>
<dbReference type="GeneID" id="94346738"/>
<evidence type="ECO:0000256" key="2">
    <source>
        <dbReference type="SAM" id="Phobius"/>
    </source>
</evidence>
<keyword evidence="2" id="KW-0472">Membrane</keyword>
<proteinExistence type="predicted"/>
<dbReference type="Pfam" id="PF05096">
    <property type="entry name" value="Glu_cyclase_2"/>
    <property type="match status" value="1"/>
</dbReference>
<evidence type="ECO:0000256" key="1">
    <source>
        <dbReference type="SAM" id="MobiDB-lite"/>
    </source>
</evidence>
<dbReference type="KEGG" id="blac:94346738"/>
<reference evidence="3 4" key="1">
    <citation type="journal article" date="2021" name="Genome Biol.">
        <title>AFLAP: assembly-free linkage analysis pipeline using k-mers from genome sequencing data.</title>
        <authorList>
            <person name="Fletcher K."/>
            <person name="Zhang L."/>
            <person name="Gil J."/>
            <person name="Han R."/>
            <person name="Cavanaugh K."/>
            <person name="Michelmore R."/>
        </authorList>
    </citation>
    <scope>NUCLEOTIDE SEQUENCE [LARGE SCALE GENOMIC DNA]</scope>
    <source>
        <strain evidence="3 4">SF5</strain>
    </source>
</reference>
<evidence type="ECO:0000313" key="3">
    <source>
        <dbReference type="EMBL" id="TDH73898.1"/>
    </source>
</evidence>